<comment type="caution">
    <text evidence="5">The sequence shown here is derived from an EMBL/GenBank/DDBJ whole genome shotgun (WGS) entry which is preliminary data.</text>
</comment>
<dbReference type="InterPro" id="IPR002933">
    <property type="entry name" value="Peptidase_M20"/>
</dbReference>
<dbReference type="Pfam" id="PF07687">
    <property type="entry name" value="M20_dimer"/>
    <property type="match status" value="1"/>
</dbReference>
<dbReference type="Pfam" id="PF01546">
    <property type="entry name" value="Peptidase_M20"/>
    <property type="match status" value="1"/>
</dbReference>
<evidence type="ECO:0000313" key="6">
    <source>
        <dbReference type="Proteomes" id="UP001515480"/>
    </source>
</evidence>
<feature type="region of interest" description="Disordered" evidence="3">
    <location>
        <begin position="483"/>
        <end position="526"/>
    </location>
</feature>
<evidence type="ECO:0000256" key="3">
    <source>
        <dbReference type="SAM" id="MobiDB-lite"/>
    </source>
</evidence>
<dbReference type="NCBIfam" id="TIGR01891">
    <property type="entry name" value="amidohydrolases"/>
    <property type="match status" value="1"/>
</dbReference>
<dbReference type="Gene3D" id="3.30.70.360">
    <property type="match status" value="1"/>
</dbReference>
<keyword evidence="2" id="KW-0378">Hydrolase</keyword>
<evidence type="ECO:0000256" key="2">
    <source>
        <dbReference type="ARBA" id="ARBA00022801"/>
    </source>
</evidence>
<dbReference type="InterPro" id="IPR036264">
    <property type="entry name" value="Bact_exopeptidase_dim_dom"/>
</dbReference>
<evidence type="ECO:0000313" key="5">
    <source>
        <dbReference type="EMBL" id="KAL1499588.1"/>
    </source>
</evidence>
<dbReference type="GO" id="GO:0016787">
    <property type="term" value="F:hydrolase activity"/>
    <property type="evidence" value="ECO:0007669"/>
    <property type="project" value="UniProtKB-KW"/>
</dbReference>
<feature type="domain" description="Peptidase M20 dimerisation" evidence="4">
    <location>
        <begin position="258"/>
        <end position="352"/>
    </location>
</feature>
<reference evidence="5 6" key="1">
    <citation type="journal article" date="2024" name="Science">
        <title>Giant polyketide synthase enzymes in the biosynthesis of giant marine polyether toxins.</title>
        <authorList>
            <person name="Fallon T.R."/>
            <person name="Shende V.V."/>
            <person name="Wierzbicki I.H."/>
            <person name="Pendleton A.L."/>
            <person name="Watervoot N.F."/>
            <person name="Auber R.P."/>
            <person name="Gonzalez D.J."/>
            <person name="Wisecaver J.H."/>
            <person name="Moore B.S."/>
        </authorList>
    </citation>
    <scope>NUCLEOTIDE SEQUENCE [LARGE SCALE GENOMIC DNA]</scope>
    <source>
        <strain evidence="5 6">12B1</strain>
    </source>
</reference>
<sequence length="526" mass="56341">MHAYGLGRIRNRSRSHSEFGAPRRNKLSINFAMQCRRVPPFPFQPDGALLAEVKSALGTDGKLDPADLDALFCASASLRRQIHAHPEPGFEEKGTQALIRELLISFVGIPASAIRSCAGTGLVADILGKGTGKSTEGRRVIALRADMDALRMTEGNNGLPYRSSNEGVAHLCGHDGHMASLIATAALLNRRAHLLPSDCAIRLLFQPAEEGPGGAKPMVDDKCMEGVDEVYGYHNWPSFPLGQLHVKAGAVMAHPTKFEIVVEGKGGHGSQPHVAVDPVLVSAHIVVALQSVVSRAVPSKDQAVLSCTMIHGGEVNNVIPDSVTICGTIRDLSPTVYTTITDRLKAIVAGQAASWGAKATVHLHPAYPCVENHVEQTEAVIAVGQKYVRVVSDEGLPMMGAEDFSYFLHEKPGCFFFIGGSEATLRGWSQLGAPGQRSNCMCHNTAFDFNDNIIPIASILFIRIVESRLGISLYSDDELPIPLPTDEDVCDNPDGMSESGPLPEAGAPTPQPTGPIVLKSKRPRKE</sequence>
<dbReference type="PANTHER" id="PTHR11014">
    <property type="entry name" value="PEPTIDASE M20 FAMILY MEMBER"/>
    <property type="match status" value="1"/>
</dbReference>
<dbReference type="SUPFAM" id="SSF53187">
    <property type="entry name" value="Zn-dependent exopeptidases"/>
    <property type="match status" value="1"/>
</dbReference>
<dbReference type="InterPro" id="IPR011650">
    <property type="entry name" value="Peptidase_M20_dimer"/>
</dbReference>
<gene>
    <name evidence="5" type="ORF">AB1Y20_011787</name>
</gene>
<dbReference type="FunFam" id="3.30.70.360:FF:000001">
    <property type="entry name" value="N-acetyldiaminopimelate deacetylase"/>
    <property type="match status" value="1"/>
</dbReference>
<dbReference type="Proteomes" id="UP001515480">
    <property type="component" value="Unassembled WGS sequence"/>
</dbReference>
<dbReference type="InterPro" id="IPR017439">
    <property type="entry name" value="Amidohydrolase"/>
</dbReference>
<keyword evidence="6" id="KW-1185">Reference proteome</keyword>
<accession>A0AB34IKZ5</accession>
<organism evidence="5 6">
    <name type="scientific">Prymnesium parvum</name>
    <name type="common">Toxic golden alga</name>
    <dbReference type="NCBI Taxonomy" id="97485"/>
    <lineage>
        <taxon>Eukaryota</taxon>
        <taxon>Haptista</taxon>
        <taxon>Haptophyta</taxon>
        <taxon>Prymnesiophyceae</taxon>
        <taxon>Prymnesiales</taxon>
        <taxon>Prymnesiaceae</taxon>
        <taxon>Prymnesium</taxon>
    </lineage>
</organism>
<dbReference type="AlphaFoldDB" id="A0AB34IKZ5"/>
<dbReference type="Gene3D" id="3.40.630.10">
    <property type="entry name" value="Zn peptidases"/>
    <property type="match status" value="1"/>
</dbReference>
<name>A0AB34IKZ5_PRYPA</name>
<proteinExistence type="inferred from homology"/>
<comment type="similarity">
    <text evidence="1">Belongs to the peptidase M20 family.</text>
</comment>
<evidence type="ECO:0000259" key="4">
    <source>
        <dbReference type="Pfam" id="PF07687"/>
    </source>
</evidence>
<evidence type="ECO:0000256" key="1">
    <source>
        <dbReference type="ARBA" id="ARBA00006153"/>
    </source>
</evidence>
<dbReference type="PANTHER" id="PTHR11014:SF63">
    <property type="entry name" value="METALLOPEPTIDASE, PUTATIVE (AFU_ORTHOLOGUE AFUA_6G09600)-RELATED"/>
    <property type="match status" value="1"/>
</dbReference>
<dbReference type="SUPFAM" id="SSF55031">
    <property type="entry name" value="Bacterial exopeptidase dimerisation domain"/>
    <property type="match status" value="1"/>
</dbReference>
<dbReference type="EMBL" id="JBGBPQ010000025">
    <property type="protein sequence ID" value="KAL1499588.1"/>
    <property type="molecule type" value="Genomic_DNA"/>
</dbReference>
<protein>
    <recommendedName>
        <fullName evidence="4">Peptidase M20 dimerisation domain-containing protein</fullName>
    </recommendedName>
</protein>